<keyword evidence="1" id="KW-0472">Membrane</keyword>
<dbReference type="STRING" id="83767.SAMN05660652_00311"/>
<evidence type="ECO:0008006" key="4">
    <source>
        <dbReference type="Google" id="ProtNLM"/>
    </source>
</evidence>
<dbReference type="AlphaFoldDB" id="A0A1G7VWY4"/>
<dbReference type="OrthoDB" id="5298483at2"/>
<reference evidence="2 3" key="1">
    <citation type="submission" date="2016-10" db="EMBL/GenBank/DDBJ databases">
        <authorList>
            <person name="de Groot N.N."/>
        </authorList>
    </citation>
    <scope>NUCLEOTIDE SEQUENCE [LARGE SCALE GENOMIC DNA]</scope>
    <source>
        <strain evidence="2 3">DSM 5885</strain>
    </source>
</reference>
<proteinExistence type="predicted"/>
<dbReference type="EMBL" id="FNCY01000001">
    <property type="protein sequence ID" value="SDG63390.1"/>
    <property type="molecule type" value="Genomic_DNA"/>
</dbReference>
<feature type="transmembrane region" description="Helical" evidence="1">
    <location>
        <begin position="78"/>
        <end position="98"/>
    </location>
</feature>
<keyword evidence="3" id="KW-1185">Reference proteome</keyword>
<accession>A0A1G7VWY4</accession>
<evidence type="ECO:0000256" key="1">
    <source>
        <dbReference type="SAM" id="Phobius"/>
    </source>
</evidence>
<evidence type="ECO:0000313" key="2">
    <source>
        <dbReference type="EMBL" id="SDG63390.1"/>
    </source>
</evidence>
<gene>
    <name evidence="2" type="ORF">SAMN05660652_00311</name>
</gene>
<organism evidence="2 3">
    <name type="scientific">Propionivibrio dicarboxylicus</name>
    <dbReference type="NCBI Taxonomy" id="83767"/>
    <lineage>
        <taxon>Bacteria</taxon>
        <taxon>Pseudomonadati</taxon>
        <taxon>Pseudomonadota</taxon>
        <taxon>Betaproteobacteria</taxon>
        <taxon>Rhodocyclales</taxon>
        <taxon>Rhodocyclaceae</taxon>
        <taxon>Propionivibrio</taxon>
    </lineage>
</organism>
<evidence type="ECO:0000313" key="3">
    <source>
        <dbReference type="Proteomes" id="UP000198607"/>
    </source>
</evidence>
<sequence>MQALTLPARRGWRWIIDGYAIYSKSRLMLSLIVFSYWLLMMTVNSVPVIGQVIATICLPAMSVSMMNAFRRIEQGGTVLPPVLFSGFSANTPILLSLGGMYLCAALLIFAITSLIDGGVLFNLFVVGGEFDETLSTNAVLVAAQIATVLFMPLVMAYWYAPILAAWHGYSAAKSLFFSLVACMRNWRAFLVYGFGLIGCGLAMLLLSGMVSSMFAGAGKLSFLVVGFIGMPIVYASFYVSYRDVFVAVDENV</sequence>
<dbReference type="InterPro" id="IPR047798">
    <property type="entry name" value="BPSS1780-like"/>
</dbReference>
<keyword evidence="1" id="KW-1133">Transmembrane helix</keyword>
<keyword evidence="1" id="KW-0812">Transmembrane</keyword>
<feature type="transmembrane region" description="Helical" evidence="1">
    <location>
        <begin position="104"/>
        <end position="126"/>
    </location>
</feature>
<feature type="transmembrane region" description="Helical" evidence="1">
    <location>
        <begin position="189"/>
        <end position="214"/>
    </location>
</feature>
<name>A0A1G7VWY4_9RHOO</name>
<protein>
    <recommendedName>
        <fullName evidence="4">Transmembrane protein</fullName>
    </recommendedName>
</protein>
<feature type="transmembrane region" description="Helical" evidence="1">
    <location>
        <begin position="138"/>
        <end position="160"/>
    </location>
</feature>
<dbReference type="Proteomes" id="UP000198607">
    <property type="component" value="Unassembled WGS sequence"/>
</dbReference>
<dbReference type="RefSeq" id="WP_091932360.1">
    <property type="nucleotide sequence ID" value="NZ_FNCY01000001.1"/>
</dbReference>
<dbReference type="NCBIfam" id="NF041043">
    <property type="entry name" value="BPSS1780_fam"/>
    <property type="match status" value="1"/>
</dbReference>
<feature type="transmembrane region" description="Helical" evidence="1">
    <location>
        <begin position="220"/>
        <end position="241"/>
    </location>
</feature>